<evidence type="ECO:0008006" key="5">
    <source>
        <dbReference type="Google" id="ProtNLM"/>
    </source>
</evidence>
<evidence type="ECO:0000256" key="2">
    <source>
        <dbReference type="SAM" id="MobiDB-lite"/>
    </source>
</evidence>
<feature type="region of interest" description="Disordered" evidence="2">
    <location>
        <begin position="309"/>
        <end position="384"/>
    </location>
</feature>
<feature type="region of interest" description="Disordered" evidence="2">
    <location>
        <begin position="108"/>
        <end position="144"/>
    </location>
</feature>
<keyword evidence="4" id="KW-1185">Reference proteome</keyword>
<dbReference type="OrthoDB" id="10037581at2759"/>
<feature type="region of interest" description="Disordered" evidence="2">
    <location>
        <begin position="1"/>
        <end position="75"/>
    </location>
</feature>
<name>A0A9D4C4W4_DREPO</name>
<comment type="caution">
    <text evidence="3">The sequence shown here is derived from an EMBL/GenBank/DDBJ whole genome shotgun (WGS) entry which is preliminary data.</text>
</comment>
<sequence>MSGQPQTNRVPGPMKAVMPFHLRGTHSPSASSPTQSRSPFRTDRRSPVNSPNAKAEKSKPVHACPSSSLRRTNSLDTIGPCYLAGRWPVDTGSHGSFMRDKFTQAPDDLKDEVHMKENKVERKKKKHRRSASFGHADKKQPLELSSIRQKIKSNKGLETKQRVSPVPANHNALLQTAPAVLMRSVPIPVVNFQRSTHRSCPRNSLEGDNGEVEYLVERLETTMHIEGETERMIQIPDGHRAPVPAGTRSIDTQTPSSSSRGSEELLLNERFSGRNSGRSSGGRSSCSPVFNSPFPSQSYSPTIPIMAGVVSMDSSPRPSSSYDSSGSTPRDAKSDKEPGDLERLSPEVHNKKAASPKPKFVREPPDGCEKVQSNEEDRTSQPSIKEPLLFCPIVKTKFELKPSQRSAFCPLKKLYTPPTFTSTSTSASIEGH</sequence>
<feature type="region of interest" description="Disordered" evidence="2">
    <location>
        <begin position="227"/>
        <end position="295"/>
    </location>
</feature>
<accession>A0A9D4C4W4</accession>
<evidence type="ECO:0000313" key="3">
    <source>
        <dbReference type="EMBL" id="KAH3717166.1"/>
    </source>
</evidence>
<dbReference type="Pfam" id="PF15388">
    <property type="entry name" value="FAM117"/>
    <property type="match status" value="1"/>
</dbReference>
<dbReference type="PANTHER" id="PTHR14972:SF8">
    <property type="entry name" value="GLUCOCORTICOID-INDUCED TRANSCRIPT 1 PROTEIN-LIKE ISOFORM X1"/>
    <property type="match status" value="1"/>
</dbReference>
<dbReference type="Proteomes" id="UP000828390">
    <property type="component" value="Unassembled WGS sequence"/>
</dbReference>
<feature type="compositionally biased region" description="Basic and acidic residues" evidence="2">
    <location>
        <begin position="360"/>
        <end position="379"/>
    </location>
</feature>
<organism evidence="3 4">
    <name type="scientific">Dreissena polymorpha</name>
    <name type="common">Zebra mussel</name>
    <name type="synonym">Mytilus polymorpha</name>
    <dbReference type="NCBI Taxonomy" id="45954"/>
    <lineage>
        <taxon>Eukaryota</taxon>
        <taxon>Metazoa</taxon>
        <taxon>Spiralia</taxon>
        <taxon>Lophotrochozoa</taxon>
        <taxon>Mollusca</taxon>
        <taxon>Bivalvia</taxon>
        <taxon>Autobranchia</taxon>
        <taxon>Heteroconchia</taxon>
        <taxon>Euheterodonta</taxon>
        <taxon>Imparidentia</taxon>
        <taxon>Neoheterodontei</taxon>
        <taxon>Myida</taxon>
        <taxon>Dreissenoidea</taxon>
        <taxon>Dreissenidae</taxon>
        <taxon>Dreissena</taxon>
    </lineage>
</organism>
<feature type="compositionally biased region" description="Basic residues" evidence="2">
    <location>
        <begin position="121"/>
        <end position="130"/>
    </location>
</feature>
<feature type="compositionally biased region" description="Basic and acidic residues" evidence="2">
    <location>
        <begin position="330"/>
        <end position="350"/>
    </location>
</feature>
<proteinExistence type="predicted"/>
<feature type="compositionally biased region" description="Low complexity" evidence="2">
    <location>
        <begin position="311"/>
        <end position="329"/>
    </location>
</feature>
<feature type="compositionally biased region" description="Low complexity" evidence="2">
    <location>
        <begin position="27"/>
        <end position="39"/>
    </location>
</feature>
<dbReference type="PANTHER" id="PTHR14972">
    <property type="entry name" value="AGAP011572-PA"/>
    <property type="match status" value="1"/>
</dbReference>
<keyword evidence="1" id="KW-0597">Phosphoprotein</keyword>
<reference evidence="3" key="1">
    <citation type="journal article" date="2019" name="bioRxiv">
        <title>The Genome of the Zebra Mussel, Dreissena polymorpha: A Resource for Invasive Species Research.</title>
        <authorList>
            <person name="McCartney M.A."/>
            <person name="Auch B."/>
            <person name="Kono T."/>
            <person name="Mallez S."/>
            <person name="Zhang Y."/>
            <person name="Obille A."/>
            <person name="Becker A."/>
            <person name="Abrahante J.E."/>
            <person name="Garbe J."/>
            <person name="Badalamenti J.P."/>
            <person name="Herman A."/>
            <person name="Mangelson H."/>
            <person name="Liachko I."/>
            <person name="Sullivan S."/>
            <person name="Sone E.D."/>
            <person name="Koren S."/>
            <person name="Silverstein K.A.T."/>
            <person name="Beckman K.B."/>
            <person name="Gohl D.M."/>
        </authorList>
    </citation>
    <scope>NUCLEOTIDE SEQUENCE</scope>
    <source>
        <strain evidence="3">Duluth1</strain>
        <tissue evidence="3">Whole animal</tissue>
    </source>
</reference>
<dbReference type="InterPro" id="IPR026642">
    <property type="entry name" value="Glcci1/FAM117"/>
</dbReference>
<protein>
    <recommendedName>
        <fullName evidence="5">Glucocorticoid-induced transcript 1 protein</fullName>
    </recommendedName>
</protein>
<evidence type="ECO:0000313" key="4">
    <source>
        <dbReference type="Proteomes" id="UP000828390"/>
    </source>
</evidence>
<feature type="compositionally biased region" description="Low complexity" evidence="2">
    <location>
        <begin position="256"/>
        <end position="287"/>
    </location>
</feature>
<feature type="compositionally biased region" description="Basic and acidic residues" evidence="2">
    <location>
        <begin position="108"/>
        <end position="120"/>
    </location>
</feature>
<feature type="compositionally biased region" description="Polar residues" evidence="2">
    <location>
        <begin position="65"/>
        <end position="75"/>
    </location>
</feature>
<evidence type="ECO:0000256" key="1">
    <source>
        <dbReference type="ARBA" id="ARBA00022553"/>
    </source>
</evidence>
<reference evidence="3" key="2">
    <citation type="submission" date="2020-11" db="EMBL/GenBank/DDBJ databases">
        <authorList>
            <person name="McCartney M.A."/>
            <person name="Auch B."/>
            <person name="Kono T."/>
            <person name="Mallez S."/>
            <person name="Becker A."/>
            <person name="Gohl D.M."/>
            <person name="Silverstein K.A.T."/>
            <person name="Koren S."/>
            <person name="Bechman K.B."/>
            <person name="Herman A."/>
            <person name="Abrahante J.E."/>
            <person name="Garbe J."/>
        </authorList>
    </citation>
    <scope>NUCLEOTIDE SEQUENCE</scope>
    <source>
        <strain evidence="3">Duluth1</strain>
        <tissue evidence="3">Whole animal</tissue>
    </source>
</reference>
<dbReference type="EMBL" id="JAIWYP010000013">
    <property type="protein sequence ID" value="KAH3717166.1"/>
    <property type="molecule type" value="Genomic_DNA"/>
</dbReference>
<gene>
    <name evidence="3" type="ORF">DPMN_059946</name>
</gene>
<dbReference type="AlphaFoldDB" id="A0A9D4C4W4"/>